<sequence length="124" mass="14122">MNCTVSQLKPRKVVPAARWNCKNTYGNLNVVDIDSLDGQRQNTPPDIKKKSNLVIIVLCHYCLLYIVLQASESSCRKSVQLQVLHTYKVEVTFMISFSATNVQSIFEIAFSLRFKSFKFDTLGQ</sequence>
<dbReference type="EMBL" id="JAAWWB010000005">
    <property type="protein sequence ID" value="KAG6782345.1"/>
    <property type="molecule type" value="Genomic_DNA"/>
</dbReference>
<evidence type="ECO:0000313" key="1">
    <source>
        <dbReference type="EMBL" id="KAG6782345.1"/>
    </source>
</evidence>
<name>A0A8X8D8W8_POPTO</name>
<accession>A0A8X8D8W8</accession>
<proteinExistence type="predicted"/>
<comment type="caution">
    <text evidence="1">The sequence shown here is derived from an EMBL/GenBank/DDBJ whole genome shotgun (WGS) entry which is preliminary data.</text>
</comment>
<evidence type="ECO:0000313" key="2">
    <source>
        <dbReference type="Proteomes" id="UP000886885"/>
    </source>
</evidence>
<protein>
    <submittedName>
        <fullName evidence="1">Uncharacterized protein</fullName>
    </submittedName>
</protein>
<reference evidence="1" key="1">
    <citation type="journal article" date="2020" name="bioRxiv">
        <title>Hybrid origin of Populus tomentosa Carr. identified through genome sequencing and phylogenomic analysis.</title>
        <authorList>
            <person name="An X."/>
            <person name="Gao K."/>
            <person name="Chen Z."/>
            <person name="Li J."/>
            <person name="Yang X."/>
            <person name="Yang X."/>
            <person name="Zhou J."/>
            <person name="Guo T."/>
            <person name="Zhao T."/>
            <person name="Huang S."/>
            <person name="Miao D."/>
            <person name="Khan W.U."/>
            <person name="Rao P."/>
            <person name="Ye M."/>
            <person name="Lei B."/>
            <person name="Liao W."/>
            <person name="Wang J."/>
            <person name="Ji L."/>
            <person name="Li Y."/>
            <person name="Guo B."/>
            <person name="Mustafa N.S."/>
            <person name="Li S."/>
            <person name="Yun Q."/>
            <person name="Keller S.R."/>
            <person name="Mao J."/>
            <person name="Zhang R."/>
            <person name="Strauss S.H."/>
        </authorList>
    </citation>
    <scope>NUCLEOTIDE SEQUENCE</scope>
    <source>
        <strain evidence="1">GM15</strain>
        <tissue evidence="1">Leaf</tissue>
    </source>
</reference>
<keyword evidence="2" id="KW-1185">Reference proteome</keyword>
<gene>
    <name evidence="1" type="ORF">POTOM_011744</name>
</gene>
<dbReference type="Proteomes" id="UP000886885">
    <property type="component" value="Chromosome 3A"/>
</dbReference>
<dbReference type="AlphaFoldDB" id="A0A8X8D8W8"/>
<organism evidence="1 2">
    <name type="scientific">Populus tomentosa</name>
    <name type="common">Chinese white poplar</name>
    <dbReference type="NCBI Taxonomy" id="118781"/>
    <lineage>
        <taxon>Eukaryota</taxon>
        <taxon>Viridiplantae</taxon>
        <taxon>Streptophyta</taxon>
        <taxon>Embryophyta</taxon>
        <taxon>Tracheophyta</taxon>
        <taxon>Spermatophyta</taxon>
        <taxon>Magnoliopsida</taxon>
        <taxon>eudicotyledons</taxon>
        <taxon>Gunneridae</taxon>
        <taxon>Pentapetalae</taxon>
        <taxon>rosids</taxon>
        <taxon>fabids</taxon>
        <taxon>Malpighiales</taxon>
        <taxon>Salicaceae</taxon>
        <taxon>Saliceae</taxon>
        <taxon>Populus</taxon>
    </lineage>
</organism>